<reference evidence="1" key="1">
    <citation type="journal article" date="2015" name="Nature">
        <title>Complex archaea that bridge the gap between prokaryotes and eukaryotes.</title>
        <authorList>
            <person name="Spang A."/>
            <person name="Saw J.H."/>
            <person name="Jorgensen S.L."/>
            <person name="Zaremba-Niedzwiedzka K."/>
            <person name="Martijn J."/>
            <person name="Lind A.E."/>
            <person name="van Eijk R."/>
            <person name="Schleper C."/>
            <person name="Guy L."/>
            <person name="Ettema T.J."/>
        </authorList>
    </citation>
    <scope>NUCLEOTIDE SEQUENCE</scope>
</reference>
<name>A0A0F9A6H3_9ZZZZ</name>
<protein>
    <submittedName>
        <fullName evidence="1">Uncharacterized protein</fullName>
    </submittedName>
</protein>
<proteinExistence type="predicted"/>
<comment type="caution">
    <text evidence="1">The sequence shown here is derived from an EMBL/GenBank/DDBJ whole genome shotgun (WGS) entry which is preliminary data.</text>
</comment>
<dbReference type="EMBL" id="LAZR01044270">
    <property type="protein sequence ID" value="KKL05070.1"/>
    <property type="molecule type" value="Genomic_DNA"/>
</dbReference>
<gene>
    <name evidence="1" type="ORF">LCGC14_2609740</name>
</gene>
<dbReference type="AlphaFoldDB" id="A0A0F9A6H3"/>
<accession>A0A0F9A6H3</accession>
<sequence length="131" mass="15163">MTARPKKKKSIDFVEESFVSARRLYEVPEWIEDKKPMQLWFPPLTSEDMGRLADLESKDRFHENCQLIALLAEHEDGTKRFALGDSMVLRERTDFIVIQRVVNFIYSSHVMTKKEANQAVEENPTSGSDSV</sequence>
<evidence type="ECO:0000313" key="1">
    <source>
        <dbReference type="EMBL" id="KKL05070.1"/>
    </source>
</evidence>
<organism evidence="1">
    <name type="scientific">marine sediment metagenome</name>
    <dbReference type="NCBI Taxonomy" id="412755"/>
    <lineage>
        <taxon>unclassified sequences</taxon>
        <taxon>metagenomes</taxon>
        <taxon>ecological metagenomes</taxon>
    </lineage>
</organism>